<dbReference type="EMBL" id="JADIMZ010000059">
    <property type="protein sequence ID" value="MBO8432432.1"/>
    <property type="molecule type" value="Genomic_DNA"/>
</dbReference>
<sequence>VDAQKPYVIYGYLTVPSGQTLRLPAGSRFYFARNSGIWIQSGARLRVEGTLSQPVLFTSLRQDGDYRDMAGQWGRIWMDGESGPHRVEYALIRNAETALWLDSCVQTEGGLYVANTRIENMSKHGILSKQNKVEGVNLCISSAQVPLMLAEGGSYDFRHGTFVSRYMGGMGAYSQALVLTNHRLEDDEQGPVFPITKAEFSNSVFYGSSSRQMEFDLAEGSVGVVPYRFHSCLISMMPVPDTADGRYNHCLWNQEPLFVDEENYNFEIDTIISPLVGKGDPAFATGSAASDIKGVSRAVPPCIGAYEFVQAAPAGLRPFWRKGRD</sequence>
<protein>
    <submittedName>
        <fullName evidence="1">Uncharacterized protein</fullName>
    </submittedName>
</protein>
<organism evidence="1 2">
    <name type="scientific">Candidatus Pullibacteroides excrementavium</name>
    <dbReference type="NCBI Taxonomy" id="2840905"/>
    <lineage>
        <taxon>Bacteria</taxon>
        <taxon>Pseudomonadati</taxon>
        <taxon>Bacteroidota</taxon>
        <taxon>Bacteroidia</taxon>
        <taxon>Bacteroidales</taxon>
        <taxon>Candidatus Pullibacteroides</taxon>
    </lineage>
</organism>
<evidence type="ECO:0000313" key="2">
    <source>
        <dbReference type="Proteomes" id="UP000823612"/>
    </source>
</evidence>
<dbReference type="AlphaFoldDB" id="A0A9D9DSL2"/>
<gene>
    <name evidence="1" type="ORF">IAB08_03950</name>
</gene>
<accession>A0A9D9DSL2</accession>
<proteinExistence type="predicted"/>
<name>A0A9D9DSL2_9BACT</name>
<reference evidence="1" key="1">
    <citation type="submission" date="2020-10" db="EMBL/GenBank/DDBJ databases">
        <authorList>
            <person name="Gilroy R."/>
        </authorList>
    </citation>
    <scope>NUCLEOTIDE SEQUENCE</scope>
    <source>
        <strain evidence="1">2889</strain>
    </source>
</reference>
<feature type="non-terminal residue" evidence="1">
    <location>
        <position position="1"/>
    </location>
</feature>
<comment type="caution">
    <text evidence="1">The sequence shown here is derived from an EMBL/GenBank/DDBJ whole genome shotgun (WGS) entry which is preliminary data.</text>
</comment>
<evidence type="ECO:0000313" key="1">
    <source>
        <dbReference type="EMBL" id="MBO8432432.1"/>
    </source>
</evidence>
<dbReference type="Proteomes" id="UP000823612">
    <property type="component" value="Unassembled WGS sequence"/>
</dbReference>
<reference evidence="1" key="2">
    <citation type="journal article" date="2021" name="PeerJ">
        <title>Extensive microbial diversity within the chicken gut microbiome revealed by metagenomics and culture.</title>
        <authorList>
            <person name="Gilroy R."/>
            <person name="Ravi A."/>
            <person name="Getino M."/>
            <person name="Pursley I."/>
            <person name="Horton D.L."/>
            <person name="Alikhan N.F."/>
            <person name="Baker D."/>
            <person name="Gharbi K."/>
            <person name="Hall N."/>
            <person name="Watson M."/>
            <person name="Adriaenssens E.M."/>
            <person name="Foster-Nyarko E."/>
            <person name="Jarju S."/>
            <person name="Secka A."/>
            <person name="Antonio M."/>
            <person name="Oren A."/>
            <person name="Chaudhuri R.R."/>
            <person name="La Ragione R."/>
            <person name="Hildebrand F."/>
            <person name="Pallen M.J."/>
        </authorList>
    </citation>
    <scope>NUCLEOTIDE SEQUENCE</scope>
    <source>
        <strain evidence="1">2889</strain>
    </source>
</reference>